<feature type="transmembrane region" description="Helical" evidence="10">
    <location>
        <begin position="46"/>
        <end position="75"/>
    </location>
</feature>
<dbReference type="GO" id="GO:0015297">
    <property type="term" value="F:antiporter activity"/>
    <property type="evidence" value="ECO:0007669"/>
    <property type="project" value="UniProtKB-KW"/>
</dbReference>
<dbReference type="PIRSF" id="PIRSF006603">
    <property type="entry name" value="DinF"/>
    <property type="match status" value="1"/>
</dbReference>
<keyword evidence="6 10" id="KW-1133">Transmembrane helix</keyword>
<protein>
    <recommendedName>
        <fullName evidence="9">Multidrug-efflux transporter</fullName>
    </recommendedName>
</protein>
<dbReference type="InterPro" id="IPR002528">
    <property type="entry name" value="MATE_fam"/>
</dbReference>
<dbReference type="InterPro" id="IPR048279">
    <property type="entry name" value="MdtK-like"/>
</dbReference>
<dbReference type="PATRIC" id="fig|452.5.peg.2119"/>
<comment type="subcellular location">
    <subcellularLocation>
        <location evidence="1">Cell inner membrane</location>
        <topology evidence="1">Multi-pass membrane protein</topology>
    </subcellularLocation>
</comment>
<keyword evidence="4" id="KW-1003">Cell membrane</keyword>
<feature type="transmembrane region" description="Helical" evidence="10">
    <location>
        <begin position="197"/>
        <end position="218"/>
    </location>
</feature>
<evidence type="ECO:0000256" key="9">
    <source>
        <dbReference type="ARBA" id="ARBA00031636"/>
    </source>
</evidence>
<dbReference type="AlphaFoldDB" id="A0A0W0YYX0"/>
<evidence type="ECO:0000313" key="11">
    <source>
        <dbReference type="EMBL" id="KTD62081.1"/>
    </source>
</evidence>
<evidence type="ECO:0000256" key="6">
    <source>
        <dbReference type="ARBA" id="ARBA00022989"/>
    </source>
</evidence>
<gene>
    <name evidence="11" type="ORF">Lspi_1931</name>
</gene>
<keyword evidence="5 10" id="KW-0812">Transmembrane</keyword>
<evidence type="ECO:0000256" key="10">
    <source>
        <dbReference type="SAM" id="Phobius"/>
    </source>
</evidence>
<dbReference type="NCBIfam" id="TIGR00797">
    <property type="entry name" value="matE"/>
    <property type="match status" value="1"/>
</dbReference>
<dbReference type="GO" id="GO:0006811">
    <property type="term" value="P:monoatomic ion transport"/>
    <property type="evidence" value="ECO:0007669"/>
    <property type="project" value="UniProtKB-KW"/>
</dbReference>
<dbReference type="PANTHER" id="PTHR43298:SF2">
    <property type="entry name" value="FMN_FAD EXPORTER YEEO-RELATED"/>
    <property type="match status" value="1"/>
</dbReference>
<comment type="caution">
    <text evidence="11">The sequence shown here is derived from an EMBL/GenBank/DDBJ whole genome shotgun (WGS) entry which is preliminary data.</text>
</comment>
<evidence type="ECO:0000256" key="3">
    <source>
        <dbReference type="ARBA" id="ARBA00022449"/>
    </source>
</evidence>
<feature type="transmembrane region" description="Helical" evidence="10">
    <location>
        <begin position="131"/>
        <end position="154"/>
    </location>
</feature>
<accession>A0A0W0YYX0</accession>
<keyword evidence="3" id="KW-0050">Antiport</keyword>
<feature type="transmembrane region" description="Helical" evidence="10">
    <location>
        <begin position="392"/>
        <end position="416"/>
    </location>
</feature>
<feature type="transmembrane region" description="Helical" evidence="10">
    <location>
        <begin position="161"/>
        <end position="185"/>
    </location>
</feature>
<dbReference type="GO" id="GO:0042910">
    <property type="term" value="F:xenobiotic transmembrane transporter activity"/>
    <property type="evidence" value="ECO:0007669"/>
    <property type="project" value="InterPro"/>
</dbReference>
<dbReference type="STRING" id="452.Lspi_1931"/>
<dbReference type="Pfam" id="PF01554">
    <property type="entry name" value="MatE"/>
    <property type="match status" value="2"/>
</dbReference>
<dbReference type="RefSeq" id="WP_058483851.1">
    <property type="nucleotide sequence ID" value="NZ_CAAAII010000008.1"/>
</dbReference>
<dbReference type="EMBL" id="LNYX01000030">
    <property type="protein sequence ID" value="KTD62081.1"/>
    <property type="molecule type" value="Genomic_DNA"/>
</dbReference>
<evidence type="ECO:0000256" key="8">
    <source>
        <dbReference type="ARBA" id="ARBA00023136"/>
    </source>
</evidence>
<evidence type="ECO:0000313" key="12">
    <source>
        <dbReference type="Proteomes" id="UP000054877"/>
    </source>
</evidence>
<name>A0A0W0YYX0_LEGSP</name>
<keyword evidence="12" id="KW-1185">Reference proteome</keyword>
<evidence type="ECO:0000256" key="2">
    <source>
        <dbReference type="ARBA" id="ARBA00022448"/>
    </source>
</evidence>
<dbReference type="OrthoDB" id="9780160at2"/>
<evidence type="ECO:0000256" key="5">
    <source>
        <dbReference type="ARBA" id="ARBA00022692"/>
    </source>
</evidence>
<feature type="transmembrane region" description="Helical" evidence="10">
    <location>
        <begin position="317"/>
        <end position="340"/>
    </location>
</feature>
<dbReference type="PANTHER" id="PTHR43298">
    <property type="entry name" value="MULTIDRUG RESISTANCE PROTEIN NORM-RELATED"/>
    <property type="match status" value="1"/>
</dbReference>
<organism evidence="11 12">
    <name type="scientific">Legionella spiritensis</name>
    <dbReference type="NCBI Taxonomy" id="452"/>
    <lineage>
        <taxon>Bacteria</taxon>
        <taxon>Pseudomonadati</taxon>
        <taxon>Pseudomonadota</taxon>
        <taxon>Gammaproteobacteria</taxon>
        <taxon>Legionellales</taxon>
        <taxon>Legionellaceae</taxon>
        <taxon>Legionella</taxon>
    </lineage>
</organism>
<reference evidence="11 12" key="1">
    <citation type="submission" date="2015-11" db="EMBL/GenBank/DDBJ databases">
        <title>Genomic analysis of 38 Legionella species identifies large and diverse effector repertoires.</title>
        <authorList>
            <person name="Burstein D."/>
            <person name="Amaro F."/>
            <person name="Zusman T."/>
            <person name="Lifshitz Z."/>
            <person name="Cohen O."/>
            <person name="Gilbert J.A."/>
            <person name="Pupko T."/>
            <person name="Shuman H.A."/>
            <person name="Segal G."/>
        </authorList>
    </citation>
    <scope>NUCLEOTIDE SEQUENCE [LARGE SCALE GENOMIC DNA]</scope>
    <source>
        <strain evidence="11 12">Mt.St.Helens-9</strain>
    </source>
</reference>
<feature type="transmembrane region" description="Helical" evidence="10">
    <location>
        <begin position="12"/>
        <end position="34"/>
    </location>
</feature>
<evidence type="ECO:0000256" key="1">
    <source>
        <dbReference type="ARBA" id="ARBA00004429"/>
    </source>
</evidence>
<evidence type="ECO:0000256" key="7">
    <source>
        <dbReference type="ARBA" id="ARBA00023065"/>
    </source>
</evidence>
<keyword evidence="7" id="KW-0406">Ion transport</keyword>
<dbReference type="GO" id="GO:0005886">
    <property type="term" value="C:plasma membrane"/>
    <property type="evidence" value="ECO:0007669"/>
    <property type="project" value="UniProtKB-SubCell"/>
</dbReference>
<evidence type="ECO:0000256" key="4">
    <source>
        <dbReference type="ARBA" id="ARBA00022475"/>
    </source>
</evidence>
<feature type="transmembrane region" description="Helical" evidence="10">
    <location>
        <begin position="278"/>
        <end position="296"/>
    </location>
</feature>
<feature type="transmembrane region" description="Helical" evidence="10">
    <location>
        <begin position="239"/>
        <end position="266"/>
    </location>
</feature>
<feature type="transmembrane region" description="Helical" evidence="10">
    <location>
        <begin position="422"/>
        <end position="442"/>
    </location>
</feature>
<proteinExistence type="predicted"/>
<feature type="transmembrane region" description="Helical" evidence="10">
    <location>
        <begin position="360"/>
        <end position="380"/>
    </location>
</feature>
<sequence length="462" mass="50968">MKNDSIEKKDVYLLLKLAMPFALIGLVRASVWFFETLFLAQLGEKILAAGALVSWFFATLAVILFGTLSAINILIAHKHGENDRESIALIARDGIFLALLLSAPAFALLWNMPSIFLLLGQSPEIVAISQLYLHALAWGILPNLVMVACLGVFIGIGQTRIALTFSVISVALSIATSYVLIFGAFGFTALGVAGAGWAVTISYWFAVVLLIMYIICNNSYRNYFRYVFKIKQLNHLPELLRVGIPLGAMHCVEVAFFLALTMSMGLLGSQVQAANQVVLQYLGLLMTIMFSIAQAITMRIGHLLGAKEFYLAEKTAYIGIGLAAGLAALVSVIYWTAPLIPIGLDFNIHDPANFELIDVIKQFLVICAIFQIFEASRIAYFGALRGYKDTQITLFASVMSFWCIAMPIGSLCTFYFKLGAISFWWGMVIGAIMSFMLLHFRFRSKISKLQMTSINLVEQASY</sequence>
<dbReference type="InterPro" id="IPR050222">
    <property type="entry name" value="MATE_MdtK"/>
</dbReference>
<feature type="transmembrane region" description="Helical" evidence="10">
    <location>
        <begin position="95"/>
        <end position="119"/>
    </location>
</feature>
<keyword evidence="8 10" id="KW-0472">Membrane</keyword>
<keyword evidence="2" id="KW-0813">Transport</keyword>
<dbReference type="Proteomes" id="UP000054877">
    <property type="component" value="Unassembled WGS sequence"/>
</dbReference>